<evidence type="ECO:0000256" key="1">
    <source>
        <dbReference type="SAM" id="Coils"/>
    </source>
</evidence>
<dbReference type="Proteomes" id="UP000298030">
    <property type="component" value="Unassembled WGS sequence"/>
</dbReference>
<evidence type="ECO:0000313" key="5">
    <source>
        <dbReference type="Proteomes" id="UP000298030"/>
    </source>
</evidence>
<keyword evidence="5" id="KW-1185">Reference proteome</keyword>
<feature type="compositionally biased region" description="Basic and acidic residues" evidence="2">
    <location>
        <begin position="261"/>
        <end position="280"/>
    </location>
</feature>
<feature type="transmembrane region" description="Helical" evidence="3">
    <location>
        <begin position="35"/>
        <end position="68"/>
    </location>
</feature>
<reference evidence="4 5" key="1">
    <citation type="journal article" date="2019" name="Nat. Ecol. Evol.">
        <title>Megaphylogeny resolves global patterns of mushroom evolution.</title>
        <authorList>
            <person name="Varga T."/>
            <person name="Krizsan K."/>
            <person name="Foldi C."/>
            <person name="Dima B."/>
            <person name="Sanchez-Garcia M."/>
            <person name="Sanchez-Ramirez S."/>
            <person name="Szollosi G.J."/>
            <person name="Szarkandi J.G."/>
            <person name="Papp V."/>
            <person name="Albert L."/>
            <person name="Andreopoulos W."/>
            <person name="Angelini C."/>
            <person name="Antonin V."/>
            <person name="Barry K.W."/>
            <person name="Bougher N.L."/>
            <person name="Buchanan P."/>
            <person name="Buyck B."/>
            <person name="Bense V."/>
            <person name="Catcheside P."/>
            <person name="Chovatia M."/>
            <person name="Cooper J."/>
            <person name="Damon W."/>
            <person name="Desjardin D."/>
            <person name="Finy P."/>
            <person name="Geml J."/>
            <person name="Haridas S."/>
            <person name="Hughes K."/>
            <person name="Justo A."/>
            <person name="Karasinski D."/>
            <person name="Kautmanova I."/>
            <person name="Kiss B."/>
            <person name="Kocsube S."/>
            <person name="Kotiranta H."/>
            <person name="LaButti K.M."/>
            <person name="Lechner B.E."/>
            <person name="Liimatainen K."/>
            <person name="Lipzen A."/>
            <person name="Lukacs Z."/>
            <person name="Mihaltcheva S."/>
            <person name="Morgado L.N."/>
            <person name="Niskanen T."/>
            <person name="Noordeloos M.E."/>
            <person name="Ohm R.A."/>
            <person name="Ortiz-Santana B."/>
            <person name="Ovrebo C."/>
            <person name="Racz N."/>
            <person name="Riley R."/>
            <person name="Savchenko A."/>
            <person name="Shiryaev A."/>
            <person name="Soop K."/>
            <person name="Spirin V."/>
            <person name="Szebenyi C."/>
            <person name="Tomsovsky M."/>
            <person name="Tulloss R.E."/>
            <person name="Uehling J."/>
            <person name="Grigoriev I.V."/>
            <person name="Vagvolgyi C."/>
            <person name="Papp T."/>
            <person name="Martin F.M."/>
            <person name="Miettinen O."/>
            <person name="Hibbett D.S."/>
            <person name="Nagy L.G."/>
        </authorList>
    </citation>
    <scope>NUCLEOTIDE SEQUENCE [LARGE SCALE GENOMIC DNA]</scope>
    <source>
        <strain evidence="4 5">FP101781</strain>
    </source>
</reference>
<feature type="region of interest" description="Disordered" evidence="2">
    <location>
        <begin position="261"/>
        <end position="315"/>
    </location>
</feature>
<protein>
    <submittedName>
        <fullName evidence="4">Uncharacterized protein</fullName>
    </submittedName>
</protein>
<keyword evidence="1" id="KW-0175">Coiled coil</keyword>
<feature type="transmembrane region" description="Helical" evidence="3">
    <location>
        <begin position="80"/>
        <end position="100"/>
    </location>
</feature>
<evidence type="ECO:0000256" key="2">
    <source>
        <dbReference type="SAM" id="MobiDB-lite"/>
    </source>
</evidence>
<keyword evidence="3" id="KW-0812">Transmembrane</keyword>
<name>A0A4Y7TXD4_COPMI</name>
<dbReference type="OrthoDB" id="3246365at2759"/>
<dbReference type="AlphaFoldDB" id="A0A4Y7TXD4"/>
<feature type="coiled-coil region" evidence="1">
    <location>
        <begin position="192"/>
        <end position="245"/>
    </location>
</feature>
<proteinExistence type="predicted"/>
<evidence type="ECO:0000313" key="4">
    <source>
        <dbReference type="EMBL" id="TEB38282.1"/>
    </source>
</evidence>
<comment type="caution">
    <text evidence="4">The sequence shown here is derived from an EMBL/GenBank/DDBJ whole genome shotgun (WGS) entry which is preliminary data.</text>
</comment>
<organism evidence="4 5">
    <name type="scientific">Coprinellus micaceus</name>
    <name type="common">Glistening ink-cap mushroom</name>
    <name type="synonym">Coprinus micaceus</name>
    <dbReference type="NCBI Taxonomy" id="71717"/>
    <lineage>
        <taxon>Eukaryota</taxon>
        <taxon>Fungi</taxon>
        <taxon>Dikarya</taxon>
        <taxon>Basidiomycota</taxon>
        <taxon>Agaricomycotina</taxon>
        <taxon>Agaricomycetes</taxon>
        <taxon>Agaricomycetidae</taxon>
        <taxon>Agaricales</taxon>
        <taxon>Agaricineae</taxon>
        <taxon>Psathyrellaceae</taxon>
        <taxon>Coprinellus</taxon>
    </lineage>
</organism>
<keyword evidence="3" id="KW-1133">Transmembrane helix</keyword>
<evidence type="ECO:0000256" key="3">
    <source>
        <dbReference type="SAM" id="Phobius"/>
    </source>
</evidence>
<keyword evidence="3" id="KW-0472">Membrane</keyword>
<sequence length="315" mass="34832">MPIPTAPALFVGLSARILLNAVYKPGAPRGVPDSILLGVWQGVGVQCVAGNINLAIVLGFAVIAKLIYDYSVTPDLNKVLTTVIGVLLGVIGTELLSSYIEQYFGTGGVKQIGHHRRTRTNSIPYGYPSVHEYTRPKPSHARTVQFGSSVAGGSVESEFIPATHVSSDITSIASSFELIGHNPASIPLEREIAALRARASLADSERRRYREEREWALEQGNVARAEQLKSEYKRYKALMESCHKEADLKLLTLEAARNGAPRRDDRYDFSRDFEPPDRDIPSSSKTRGSSHQDRTKSSHHRRVSSSRHSRLDPYR</sequence>
<feature type="compositionally biased region" description="Basic residues" evidence="2">
    <location>
        <begin position="297"/>
        <end position="308"/>
    </location>
</feature>
<accession>A0A4Y7TXD4</accession>
<dbReference type="EMBL" id="QPFP01000003">
    <property type="protein sequence ID" value="TEB38282.1"/>
    <property type="molecule type" value="Genomic_DNA"/>
</dbReference>
<gene>
    <name evidence="4" type="ORF">FA13DRAFT_736128</name>
</gene>